<organism evidence="2 3">
    <name type="scientific">Blyttiomyces helicus</name>
    <dbReference type="NCBI Taxonomy" id="388810"/>
    <lineage>
        <taxon>Eukaryota</taxon>
        <taxon>Fungi</taxon>
        <taxon>Fungi incertae sedis</taxon>
        <taxon>Chytridiomycota</taxon>
        <taxon>Chytridiomycota incertae sedis</taxon>
        <taxon>Chytridiomycetes</taxon>
        <taxon>Chytridiomycetes incertae sedis</taxon>
        <taxon>Blyttiomyces</taxon>
    </lineage>
</organism>
<reference evidence="3" key="1">
    <citation type="journal article" date="2018" name="Nat. Microbiol.">
        <title>Leveraging single-cell genomics to expand the fungal tree of life.</title>
        <authorList>
            <person name="Ahrendt S.R."/>
            <person name="Quandt C.A."/>
            <person name="Ciobanu D."/>
            <person name="Clum A."/>
            <person name="Salamov A."/>
            <person name="Andreopoulos B."/>
            <person name="Cheng J.F."/>
            <person name="Woyke T."/>
            <person name="Pelin A."/>
            <person name="Henrissat B."/>
            <person name="Reynolds N.K."/>
            <person name="Benny G.L."/>
            <person name="Smith M.E."/>
            <person name="James T.Y."/>
            <person name="Grigoriev I.V."/>
        </authorList>
    </citation>
    <scope>NUCLEOTIDE SEQUENCE [LARGE SCALE GENOMIC DNA]</scope>
</reference>
<keyword evidence="3" id="KW-1185">Reference proteome</keyword>
<evidence type="ECO:0000256" key="1">
    <source>
        <dbReference type="SAM" id="MobiDB-lite"/>
    </source>
</evidence>
<evidence type="ECO:0000313" key="2">
    <source>
        <dbReference type="EMBL" id="RKO94208.1"/>
    </source>
</evidence>
<accession>A0A4P9WQV0</accession>
<dbReference type="Proteomes" id="UP000269721">
    <property type="component" value="Unassembled WGS sequence"/>
</dbReference>
<gene>
    <name evidence="2" type="ORF">BDK51DRAFT_29240</name>
</gene>
<dbReference type="EMBL" id="KZ993971">
    <property type="protein sequence ID" value="RKO94208.1"/>
    <property type="molecule type" value="Genomic_DNA"/>
</dbReference>
<dbReference type="PANTHER" id="PTHR48471:SF1">
    <property type="entry name" value="DDE TNP4 DOMAIN-CONTAINING PROTEIN"/>
    <property type="match status" value="1"/>
</dbReference>
<evidence type="ECO:0000313" key="3">
    <source>
        <dbReference type="Proteomes" id="UP000269721"/>
    </source>
</evidence>
<feature type="region of interest" description="Disordered" evidence="1">
    <location>
        <begin position="195"/>
        <end position="215"/>
    </location>
</feature>
<protein>
    <submittedName>
        <fullName evidence="2">Uncharacterized protein</fullName>
    </submittedName>
</protein>
<dbReference type="OrthoDB" id="2140478at2759"/>
<dbReference type="PANTHER" id="PTHR48471">
    <property type="entry name" value="DDE TNP4 DOMAIN-CONTAINING PROTEIN"/>
    <property type="match status" value="1"/>
</dbReference>
<dbReference type="AlphaFoldDB" id="A0A4P9WQV0"/>
<sequence length="215" mass="24082">MERRTLCQIFGISPSTLHCVLTNAYVALQSALEVLPDAQIRWPSFKQRCERARLIQANEPLLEGGWGFMDRKTTASEPRQTLRNRMPYPSKTHDRYGVVADSPFPVSRGMSSWIFTSLKDGDYAGASPACRPLLAAESGMGSAAPVFQQLDQKLPYQPHVHGRRLANIYRLYNLRVYRVRITQIGTVFGREQGRGSLKGNWDKGGARATPEGNET</sequence>
<proteinExistence type="predicted"/>
<name>A0A4P9WQV0_9FUNG</name>